<dbReference type="InterPro" id="IPR050654">
    <property type="entry name" value="AChE-related_enzymes"/>
</dbReference>
<dbReference type="SUPFAM" id="SSF53474">
    <property type="entry name" value="alpha/beta-Hydrolases"/>
    <property type="match status" value="1"/>
</dbReference>
<dbReference type="EMBL" id="FOHB01000008">
    <property type="protein sequence ID" value="SES45619.1"/>
    <property type="molecule type" value="Genomic_DNA"/>
</dbReference>
<dbReference type="Pfam" id="PF00135">
    <property type="entry name" value="COesterase"/>
    <property type="match status" value="1"/>
</dbReference>
<reference evidence="6" key="1">
    <citation type="submission" date="2016-10" db="EMBL/GenBank/DDBJ databases">
        <authorList>
            <person name="Varghese N."/>
            <person name="Submissions S."/>
        </authorList>
    </citation>
    <scope>NUCLEOTIDE SEQUENCE [LARGE SCALE GENOMIC DNA]</scope>
    <source>
        <strain evidence="6">CGMCC 1.6963</strain>
    </source>
</reference>
<keyword evidence="2 3" id="KW-0378">Hydrolase</keyword>
<comment type="similarity">
    <text evidence="1 3">Belongs to the type-B carboxylesterase/lipase family.</text>
</comment>
<gene>
    <name evidence="5" type="ORF">SAMN05216199_3824</name>
</gene>
<dbReference type="Gene3D" id="3.40.50.1820">
    <property type="entry name" value="alpha/beta hydrolase"/>
    <property type="match status" value="1"/>
</dbReference>
<protein>
    <recommendedName>
        <fullName evidence="3">Carboxylic ester hydrolase</fullName>
        <ecNumber evidence="3">3.1.1.-</ecNumber>
    </recommendedName>
</protein>
<evidence type="ECO:0000259" key="4">
    <source>
        <dbReference type="Pfam" id="PF00135"/>
    </source>
</evidence>
<feature type="domain" description="Carboxylesterase type B" evidence="4">
    <location>
        <begin position="2"/>
        <end position="459"/>
    </location>
</feature>
<accession>A0A1H9XHS5</accession>
<proteinExistence type="inferred from homology"/>
<sequence>MDPVVSLTGGRVRGRVTGGVSAFLGIPYAAAPVGPARFEAPRPARPWDGVREATALGAMATQALYAPPIAALLGTTNLPGDDHLHVNVWTPDPAGSGLPVMVWIHGGAFTRGGNALAVYDGSAFARDGVVLVSVNYRLGVPGFAALEGAPSNRGLRDQLLALAWVQENVAAFGGDPGNVTVFGESAGGMSVATLLASPAAEGLFRRAVVQSGTATAVADEDDARLVTKAVAAQLGVPATVEALGAADPEQLLEAQNAVALALAQAPDPARWGASVIRNGLGVMSLFPTVDGDVVPDVPLARIAAGAGSGVELLTGTTRDEFRFFLVPTGIAAMVNDVALPVVLARYGIDPSVAQVYAASRPGASAGDLLAAILTDKAFRRETVRLADAHTAVGGRTHVYEFDWASGVPGLGACHALELPFVFDTLAGAEPLTGPNPPHQLADEMHAAWVAFASSGDPGWAAWDPDKRPVQVFGMPSSLQLDPRVEDLAALDNAGS</sequence>
<dbReference type="AlphaFoldDB" id="A0A1H9XHS5"/>
<evidence type="ECO:0000313" key="6">
    <source>
        <dbReference type="Proteomes" id="UP000199019"/>
    </source>
</evidence>
<dbReference type="InterPro" id="IPR029058">
    <property type="entry name" value="AB_hydrolase_fold"/>
</dbReference>
<dbReference type="PROSITE" id="PS00122">
    <property type="entry name" value="CARBOXYLESTERASE_B_1"/>
    <property type="match status" value="1"/>
</dbReference>
<dbReference type="InterPro" id="IPR002018">
    <property type="entry name" value="CarbesteraseB"/>
</dbReference>
<dbReference type="Proteomes" id="UP000199019">
    <property type="component" value="Unassembled WGS sequence"/>
</dbReference>
<evidence type="ECO:0000256" key="3">
    <source>
        <dbReference type="RuleBase" id="RU361235"/>
    </source>
</evidence>
<organism evidence="5 6">
    <name type="scientific">Pedococcus cremeus</name>
    <dbReference type="NCBI Taxonomy" id="587636"/>
    <lineage>
        <taxon>Bacteria</taxon>
        <taxon>Bacillati</taxon>
        <taxon>Actinomycetota</taxon>
        <taxon>Actinomycetes</taxon>
        <taxon>Micrococcales</taxon>
        <taxon>Intrasporangiaceae</taxon>
        <taxon>Pedococcus</taxon>
    </lineage>
</organism>
<dbReference type="STRING" id="587636.SAMN05216199_3824"/>
<name>A0A1H9XHS5_9MICO</name>
<dbReference type="PANTHER" id="PTHR43918">
    <property type="entry name" value="ACETYLCHOLINESTERASE"/>
    <property type="match status" value="1"/>
</dbReference>
<dbReference type="InterPro" id="IPR019826">
    <property type="entry name" value="Carboxylesterase_B_AS"/>
</dbReference>
<keyword evidence="6" id="KW-1185">Reference proteome</keyword>
<dbReference type="RefSeq" id="WP_091761707.1">
    <property type="nucleotide sequence ID" value="NZ_FOHB01000008.1"/>
</dbReference>
<evidence type="ECO:0000256" key="2">
    <source>
        <dbReference type="ARBA" id="ARBA00022801"/>
    </source>
</evidence>
<dbReference type="OrthoDB" id="3199405at2"/>
<evidence type="ECO:0000313" key="5">
    <source>
        <dbReference type="EMBL" id="SES45619.1"/>
    </source>
</evidence>
<evidence type="ECO:0000256" key="1">
    <source>
        <dbReference type="ARBA" id="ARBA00005964"/>
    </source>
</evidence>
<dbReference type="EC" id="3.1.1.-" evidence="3"/>
<dbReference type="GO" id="GO:0052689">
    <property type="term" value="F:carboxylic ester hydrolase activity"/>
    <property type="evidence" value="ECO:0007669"/>
    <property type="project" value="TreeGrafter"/>
</dbReference>
<dbReference type="PANTHER" id="PTHR43918:SF4">
    <property type="entry name" value="CARBOXYLIC ESTER HYDROLASE"/>
    <property type="match status" value="1"/>
</dbReference>